<reference evidence="1" key="1">
    <citation type="submission" date="2017-04" db="EMBL/GenBank/DDBJ databases">
        <title>Unveiling RNA virosphere associated with marine microorganisms.</title>
        <authorList>
            <person name="Urayama S."/>
            <person name="Takaki Y."/>
            <person name="Nishi S."/>
            <person name="Yoshida Y."/>
            <person name="Deguchi S."/>
            <person name="Takai K."/>
            <person name="Nunoura T."/>
        </authorList>
    </citation>
    <scope>NUCLEOTIDE SEQUENCE</scope>
</reference>
<dbReference type="EMBL" id="BDQA01000692">
    <property type="protein sequence ID" value="GBH22142.1"/>
    <property type="molecule type" value="Genomic_RNA"/>
</dbReference>
<dbReference type="AlphaFoldDB" id="A0A2V0RKP4"/>
<proteinExistence type="predicted"/>
<organism evidence="1">
    <name type="scientific">viral metagenome</name>
    <dbReference type="NCBI Taxonomy" id="1070528"/>
    <lineage>
        <taxon>unclassified sequences</taxon>
        <taxon>metagenomes</taxon>
        <taxon>organismal metagenomes</taxon>
    </lineage>
</organism>
<sequence>MTMYCFPVASYSLENDKVTYGWSRNAAANRFLSFSDLAKLKDAEPGSPQYFDLLKRHLYLVCCKVRSQRGDFPKINVWEHLVVDGTWRHVELVLVADGLRCVVHYMCPTAFNYDKTNVMVYNMLSRNFRVSSWGTVDVGEPAAYMD</sequence>
<accession>A0A2V0RKP4</accession>
<name>A0A2V0RKP4_9ZZZZ</name>
<protein>
    <submittedName>
        <fullName evidence="1">Uncharacterized protein</fullName>
    </submittedName>
</protein>
<evidence type="ECO:0000313" key="1">
    <source>
        <dbReference type="EMBL" id="GBH22142.1"/>
    </source>
</evidence>
<comment type="caution">
    <text evidence="1">The sequence shown here is derived from an EMBL/GenBank/DDBJ whole genome shotgun (WGS) entry which is preliminary data.</text>
</comment>